<comment type="caution">
    <text evidence="2">The sequence shown here is derived from an EMBL/GenBank/DDBJ whole genome shotgun (WGS) entry which is preliminary data.</text>
</comment>
<keyword evidence="3" id="KW-1185">Reference proteome</keyword>
<name>A0ABQ1KXN6_9RHOB</name>
<proteinExistence type="predicted"/>
<dbReference type="Proteomes" id="UP000645462">
    <property type="component" value="Unassembled WGS sequence"/>
</dbReference>
<feature type="domain" description="Transglutaminase-like" evidence="1">
    <location>
        <begin position="104"/>
        <end position="198"/>
    </location>
</feature>
<protein>
    <recommendedName>
        <fullName evidence="1">Transglutaminase-like domain-containing protein</fullName>
    </recommendedName>
</protein>
<gene>
    <name evidence="2" type="ORF">GCM10011363_28670</name>
</gene>
<dbReference type="SUPFAM" id="SSF54001">
    <property type="entry name" value="Cysteine proteinases"/>
    <property type="match status" value="1"/>
</dbReference>
<evidence type="ECO:0000259" key="1">
    <source>
        <dbReference type="Pfam" id="PF01841"/>
    </source>
</evidence>
<sequence>MRTLEFDITEPVDELILAPTGTSTRYQAVTQLTVTGGQITAVATEADLGLGAVLIAPDGHGPVRLHYAVADSAHAYGYPEAAFRPRDTRHTRAAVALTNASRAIMQEAGGGRAGIEALVAEAEARFEYGHPKNRFTDGLDAVPYLSCGLTPGSCVDINTYLVASLRAAGYEAAYLYGYFFPQERGGMTDDGHCWVATRYQGEILEWDIAHHIKAGLGPTRPGLNPRPGERVAVTHSMGHHYELGDRNACLKLLGGPMRIPKEGEPQRLKLKARVSAVSEKSQTSRTMIPVD</sequence>
<accession>A0ABQ1KXN6</accession>
<dbReference type="RefSeq" id="WP_188482739.1">
    <property type="nucleotide sequence ID" value="NZ_BMFC01000007.1"/>
</dbReference>
<evidence type="ECO:0000313" key="3">
    <source>
        <dbReference type="Proteomes" id="UP000645462"/>
    </source>
</evidence>
<organism evidence="2 3">
    <name type="scientific">Marivita lacus</name>
    <dbReference type="NCBI Taxonomy" id="1323742"/>
    <lineage>
        <taxon>Bacteria</taxon>
        <taxon>Pseudomonadati</taxon>
        <taxon>Pseudomonadota</taxon>
        <taxon>Alphaproteobacteria</taxon>
        <taxon>Rhodobacterales</taxon>
        <taxon>Roseobacteraceae</taxon>
        <taxon>Marivita</taxon>
    </lineage>
</organism>
<reference evidence="3" key="1">
    <citation type="journal article" date="2019" name="Int. J. Syst. Evol. Microbiol.">
        <title>The Global Catalogue of Microorganisms (GCM) 10K type strain sequencing project: providing services to taxonomists for standard genome sequencing and annotation.</title>
        <authorList>
            <consortium name="The Broad Institute Genomics Platform"/>
            <consortium name="The Broad Institute Genome Sequencing Center for Infectious Disease"/>
            <person name="Wu L."/>
            <person name="Ma J."/>
        </authorList>
    </citation>
    <scope>NUCLEOTIDE SEQUENCE [LARGE SCALE GENOMIC DNA]</scope>
    <source>
        <strain evidence="3">CGMCC 1.12478</strain>
    </source>
</reference>
<dbReference type="InterPro" id="IPR002931">
    <property type="entry name" value="Transglutaminase-like"/>
</dbReference>
<dbReference type="EMBL" id="BMFC01000007">
    <property type="protein sequence ID" value="GGC10276.1"/>
    <property type="molecule type" value="Genomic_DNA"/>
</dbReference>
<evidence type="ECO:0000313" key="2">
    <source>
        <dbReference type="EMBL" id="GGC10276.1"/>
    </source>
</evidence>
<dbReference type="Gene3D" id="3.10.620.30">
    <property type="match status" value="1"/>
</dbReference>
<dbReference type="InterPro" id="IPR038765">
    <property type="entry name" value="Papain-like_cys_pep_sf"/>
</dbReference>
<dbReference type="Pfam" id="PF01841">
    <property type="entry name" value="Transglut_core"/>
    <property type="match status" value="1"/>
</dbReference>